<dbReference type="GO" id="GO:0003700">
    <property type="term" value="F:DNA-binding transcription factor activity"/>
    <property type="evidence" value="ECO:0007669"/>
    <property type="project" value="InterPro"/>
</dbReference>
<name>A0A395WFG3_9FIRM</name>
<dbReference type="InterPro" id="IPR000524">
    <property type="entry name" value="Tscrpt_reg_HTH_GntR"/>
</dbReference>
<evidence type="ECO:0000256" key="1">
    <source>
        <dbReference type="ARBA" id="ARBA00023015"/>
    </source>
</evidence>
<dbReference type="PRINTS" id="PR00035">
    <property type="entry name" value="HTHGNTR"/>
</dbReference>
<dbReference type="CDD" id="cd07377">
    <property type="entry name" value="WHTH_GntR"/>
    <property type="match status" value="1"/>
</dbReference>
<dbReference type="EMBL" id="QRYQ01000001">
    <property type="protein sequence ID" value="RGU94143.1"/>
    <property type="molecule type" value="Genomic_DNA"/>
</dbReference>
<gene>
    <name evidence="5" type="ORF">DWW32_01110</name>
</gene>
<protein>
    <submittedName>
        <fullName evidence="5">GntR family transcriptional regulator</fullName>
    </submittedName>
</protein>
<dbReference type="PROSITE" id="PS50949">
    <property type="entry name" value="HTH_GNTR"/>
    <property type="match status" value="1"/>
</dbReference>
<keyword evidence="2" id="KW-0238">DNA-binding</keyword>
<dbReference type="PANTHER" id="PTHR44846:SF1">
    <property type="entry name" value="MANNOSYL-D-GLYCERATE TRANSPORT_METABOLISM SYSTEM REPRESSOR MNGR-RELATED"/>
    <property type="match status" value="1"/>
</dbReference>
<dbReference type="SUPFAM" id="SSF64288">
    <property type="entry name" value="Chorismate lyase-like"/>
    <property type="match status" value="1"/>
</dbReference>
<keyword evidence="1" id="KW-0805">Transcription regulation</keyword>
<organism evidence="5 6">
    <name type="scientific">Holdemanella biformis</name>
    <dbReference type="NCBI Taxonomy" id="1735"/>
    <lineage>
        <taxon>Bacteria</taxon>
        <taxon>Bacillati</taxon>
        <taxon>Bacillota</taxon>
        <taxon>Erysipelotrichia</taxon>
        <taxon>Erysipelotrichales</taxon>
        <taxon>Erysipelotrichaceae</taxon>
        <taxon>Holdemanella</taxon>
    </lineage>
</organism>
<dbReference type="AlphaFoldDB" id="A0A395WFG3"/>
<dbReference type="Gene3D" id="1.10.10.10">
    <property type="entry name" value="Winged helix-like DNA-binding domain superfamily/Winged helix DNA-binding domain"/>
    <property type="match status" value="1"/>
</dbReference>
<evidence type="ECO:0000259" key="4">
    <source>
        <dbReference type="PROSITE" id="PS50949"/>
    </source>
</evidence>
<dbReference type="InterPro" id="IPR050679">
    <property type="entry name" value="Bact_HTH_transcr_reg"/>
</dbReference>
<dbReference type="SMART" id="SM00866">
    <property type="entry name" value="UTRA"/>
    <property type="match status" value="1"/>
</dbReference>
<dbReference type="InterPro" id="IPR028978">
    <property type="entry name" value="Chorismate_lyase_/UTRA_dom_sf"/>
</dbReference>
<keyword evidence="3" id="KW-0804">Transcription</keyword>
<evidence type="ECO:0000256" key="2">
    <source>
        <dbReference type="ARBA" id="ARBA00023125"/>
    </source>
</evidence>
<accession>A0A395WFG3</accession>
<dbReference type="SMART" id="SM00345">
    <property type="entry name" value="HTH_GNTR"/>
    <property type="match status" value="1"/>
</dbReference>
<dbReference type="GO" id="GO:0045892">
    <property type="term" value="P:negative regulation of DNA-templated transcription"/>
    <property type="evidence" value="ECO:0007669"/>
    <property type="project" value="TreeGrafter"/>
</dbReference>
<dbReference type="Pfam" id="PF00392">
    <property type="entry name" value="GntR"/>
    <property type="match status" value="1"/>
</dbReference>
<evidence type="ECO:0000256" key="3">
    <source>
        <dbReference type="ARBA" id="ARBA00023163"/>
    </source>
</evidence>
<dbReference type="InterPro" id="IPR036388">
    <property type="entry name" value="WH-like_DNA-bd_sf"/>
</dbReference>
<evidence type="ECO:0000313" key="6">
    <source>
        <dbReference type="Proteomes" id="UP000265489"/>
    </source>
</evidence>
<proteinExistence type="predicted"/>
<dbReference type="Proteomes" id="UP000265489">
    <property type="component" value="Unassembled WGS sequence"/>
</dbReference>
<dbReference type="Pfam" id="PF07702">
    <property type="entry name" value="UTRA"/>
    <property type="match status" value="1"/>
</dbReference>
<dbReference type="GO" id="GO:0003677">
    <property type="term" value="F:DNA binding"/>
    <property type="evidence" value="ECO:0007669"/>
    <property type="project" value="UniProtKB-KW"/>
</dbReference>
<dbReference type="SUPFAM" id="SSF46785">
    <property type="entry name" value="Winged helix' DNA-binding domain"/>
    <property type="match status" value="1"/>
</dbReference>
<dbReference type="InterPro" id="IPR011663">
    <property type="entry name" value="UTRA"/>
</dbReference>
<feature type="domain" description="HTH gntR-type" evidence="4">
    <location>
        <begin position="4"/>
        <end position="72"/>
    </location>
</feature>
<dbReference type="InterPro" id="IPR036390">
    <property type="entry name" value="WH_DNA-bd_sf"/>
</dbReference>
<dbReference type="Gene3D" id="3.40.1410.10">
    <property type="entry name" value="Chorismate lyase-like"/>
    <property type="match status" value="1"/>
</dbReference>
<comment type="caution">
    <text evidence="5">The sequence shown here is derived from an EMBL/GenBank/DDBJ whole genome shotgun (WGS) entry which is preliminary data.</text>
</comment>
<dbReference type="PANTHER" id="PTHR44846">
    <property type="entry name" value="MANNOSYL-D-GLYCERATE TRANSPORT/METABOLISM SYSTEM REPRESSOR MNGR-RELATED"/>
    <property type="match status" value="1"/>
</dbReference>
<dbReference type="GeneID" id="66579153"/>
<evidence type="ECO:0000313" key="5">
    <source>
        <dbReference type="EMBL" id="RGU94143.1"/>
    </source>
</evidence>
<reference evidence="5 6" key="1">
    <citation type="submission" date="2018-08" db="EMBL/GenBank/DDBJ databases">
        <title>A genome reference for cultivated species of the human gut microbiota.</title>
        <authorList>
            <person name="Zou Y."/>
            <person name="Xue W."/>
            <person name="Luo G."/>
        </authorList>
    </citation>
    <scope>NUCLEOTIDE SEQUENCE [LARGE SCALE GENOMIC DNA]</scope>
    <source>
        <strain evidence="5 6">AF15-20</strain>
    </source>
</reference>
<sequence length="243" mass="28797">MSEKPIYVQLMDSIKKKIQDGQLQVGDRLVSEREMSEQYGINRMTVRNALKKLQEEGVIETKRGSGNYVAKVPYVEEKLELGRAGVYSLSAQIRQKGMKSSRKTLSLTKIKPEDKLKKVFPNEDHIYEIIRLSYINDEPYALQKVYIPCSKFEDAERFDFESFSLYDYMDDLGHRPKTMVSYLRIDSLPIEYRKYMDIERNVFIFDYHGYDENRELVEYTISYHNPKYSSFKYETQGLKFRSQ</sequence>
<dbReference type="RefSeq" id="WP_118324424.1">
    <property type="nucleotide sequence ID" value="NZ_QRYH01000005.1"/>
</dbReference>